<evidence type="ECO:0000313" key="4">
    <source>
        <dbReference type="Proteomes" id="UP000199021"/>
    </source>
</evidence>
<dbReference type="GO" id="GO:0016020">
    <property type="term" value="C:membrane"/>
    <property type="evidence" value="ECO:0007669"/>
    <property type="project" value="InterPro"/>
</dbReference>
<protein>
    <submittedName>
        <fullName evidence="3">Glycosyl transferase family 11</fullName>
    </submittedName>
</protein>
<keyword evidence="4" id="KW-1185">Reference proteome</keyword>
<evidence type="ECO:0000256" key="1">
    <source>
        <dbReference type="ARBA" id="ARBA00022676"/>
    </source>
</evidence>
<dbReference type="PANTHER" id="PTHR11927:SF9">
    <property type="entry name" value="L-FUCOSYLTRANSFERASE"/>
    <property type="match status" value="1"/>
</dbReference>
<sequence>MVRRIQLQLKVELKLDLSLLVDKADNGRFTQREFSLNIFKLTPNYLVHPGILKAAYAPGIRKWSNIVSRLTTLGYPVLEEKGLEVKKELIQAPLDNTIYRGYWQSEQYFVEFADQIRDDFSFRENTLPVSRKLLKMISETESVCLNVRRKEFLQLPTHNVTNERYFLRAVKFMLERRPDVVFFIFSDDIEWCRQTFRELNNKVIVSEEHYGEAYGNYLQLMMSCKHFIIPNSTFAWWAAWLGESRGTLVITPKKWFGTDRYNYKDIVPERWVKIPNEPV</sequence>
<accession>A0A1H9J2C0</accession>
<name>A0A1H9J2C0_9BACT</name>
<dbReference type="AlphaFoldDB" id="A0A1H9J2C0"/>
<evidence type="ECO:0000256" key="2">
    <source>
        <dbReference type="ARBA" id="ARBA00022679"/>
    </source>
</evidence>
<dbReference type="STRING" id="478744.SAMN05444359_11661"/>
<gene>
    <name evidence="3" type="ORF">SAMN05444359_11661</name>
</gene>
<keyword evidence="2 3" id="KW-0808">Transferase</keyword>
<dbReference type="InterPro" id="IPR002516">
    <property type="entry name" value="Glyco_trans_11"/>
</dbReference>
<dbReference type="InParanoid" id="A0A1H9J2C0"/>
<dbReference type="GO" id="GO:0005975">
    <property type="term" value="P:carbohydrate metabolic process"/>
    <property type="evidence" value="ECO:0007669"/>
    <property type="project" value="InterPro"/>
</dbReference>
<proteinExistence type="predicted"/>
<dbReference type="PANTHER" id="PTHR11927">
    <property type="entry name" value="GALACTOSIDE 2-L-FUCOSYLTRANSFERASE"/>
    <property type="match status" value="1"/>
</dbReference>
<organism evidence="3 4">
    <name type="scientific">Neolewinella agarilytica</name>
    <dbReference type="NCBI Taxonomy" id="478744"/>
    <lineage>
        <taxon>Bacteria</taxon>
        <taxon>Pseudomonadati</taxon>
        <taxon>Bacteroidota</taxon>
        <taxon>Saprospiria</taxon>
        <taxon>Saprospirales</taxon>
        <taxon>Lewinellaceae</taxon>
        <taxon>Neolewinella</taxon>
    </lineage>
</organism>
<dbReference type="GO" id="GO:0008107">
    <property type="term" value="F:galactoside 2-alpha-L-fucosyltransferase activity"/>
    <property type="evidence" value="ECO:0007669"/>
    <property type="project" value="InterPro"/>
</dbReference>
<evidence type="ECO:0000313" key="3">
    <source>
        <dbReference type="EMBL" id="SEQ81030.1"/>
    </source>
</evidence>
<keyword evidence="1" id="KW-0328">Glycosyltransferase</keyword>
<dbReference type="Pfam" id="PF01531">
    <property type="entry name" value="Glyco_transf_11"/>
    <property type="match status" value="1"/>
</dbReference>
<dbReference type="Proteomes" id="UP000199021">
    <property type="component" value="Unassembled WGS sequence"/>
</dbReference>
<dbReference type="EMBL" id="FOFB01000016">
    <property type="protein sequence ID" value="SEQ81030.1"/>
    <property type="molecule type" value="Genomic_DNA"/>
</dbReference>
<dbReference type="CDD" id="cd11301">
    <property type="entry name" value="Fut1_Fut2_like"/>
    <property type="match status" value="1"/>
</dbReference>
<reference evidence="4" key="1">
    <citation type="submission" date="2016-10" db="EMBL/GenBank/DDBJ databases">
        <authorList>
            <person name="Varghese N."/>
            <person name="Submissions S."/>
        </authorList>
    </citation>
    <scope>NUCLEOTIDE SEQUENCE [LARGE SCALE GENOMIC DNA]</scope>
    <source>
        <strain evidence="4">DSM 24740</strain>
    </source>
</reference>